<dbReference type="SUPFAM" id="SSF50978">
    <property type="entry name" value="WD40 repeat-like"/>
    <property type="match status" value="1"/>
</dbReference>
<protein>
    <recommendedName>
        <fullName evidence="5">Lethal giant larvae (Lgl)-like C-terminal domain-containing protein</fullName>
    </recommendedName>
</protein>
<dbReference type="GO" id="GO:0045159">
    <property type="term" value="F:myosin II binding"/>
    <property type="evidence" value="ECO:0007669"/>
    <property type="project" value="TreeGrafter"/>
</dbReference>
<dbReference type="GO" id="GO:0005096">
    <property type="term" value="F:GTPase activator activity"/>
    <property type="evidence" value="ECO:0007669"/>
    <property type="project" value="TreeGrafter"/>
</dbReference>
<comment type="caution">
    <text evidence="6">The sequence shown here is derived from an EMBL/GenBank/DDBJ whole genome shotgun (WGS) entry which is preliminary data.</text>
</comment>
<dbReference type="InterPro" id="IPR036322">
    <property type="entry name" value="WD40_repeat_dom_sf"/>
</dbReference>
<evidence type="ECO:0000259" key="5">
    <source>
        <dbReference type="Pfam" id="PF08596"/>
    </source>
</evidence>
<evidence type="ECO:0000313" key="7">
    <source>
        <dbReference type="Proteomes" id="UP000242875"/>
    </source>
</evidence>
<organism evidence="6 7">
    <name type="scientific">Bifiguratus adelaidae</name>
    <dbReference type="NCBI Taxonomy" id="1938954"/>
    <lineage>
        <taxon>Eukaryota</taxon>
        <taxon>Fungi</taxon>
        <taxon>Fungi incertae sedis</taxon>
        <taxon>Mucoromycota</taxon>
        <taxon>Mucoromycotina</taxon>
        <taxon>Endogonomycetes</taxon>
        <taxon>Endogonales</taxon>
        <taxon>Endogonales incertae sedis</taxon>
        <taxon>Bifiguratus</taxon>
    </lineage>
</organism>
<dbReference type="CDD" id="cd15873">
    <property type="entry name" value="R-SNARE_STXBP5_6"/>
    <property type="match status" value="1"/>
</dbReference>
<dbReference type="PANTHER" id="PTHR10241">
    <property type="entry name" value="LETHAL 2 GIANT LARVAE PROTEIN"/>
    <property type="match status" value="1"/>
</dbReference>
<keyword evidence="2" id="KW-0268">Exocytosis</keyword>
<feature type="compositionally biased region" description="Polar residues" evidence="4">
    <location>
        <begin position="597"/>
        <end position="617"/>
    </location>
</feature>
<name>A0A261Y6G0_9FUNG</name>
<dbReference type="AlphaFoldDB" id="A0A261Y6G0"/>
<dbReference type="Proteomes" id="UP000242875">
    <property type="component" value="Unassembled WGS sequence"/>
</dbReference>
<evidence type="ECO:0000256" key="4">
    <source>
        <dbReference type="SAM" id="MobiDB-lite"/>
    </source>
</evidence>
<keyword evidence="7" id="KW-1185">Reference proteome</keyword>
<evidence type="ECO:0000256" key="3">
    <source>
        <dbReference type="PROSITE-ProRule" id="PRU00221"/>
    </source>
</evidence>
<dbReference type="PANTHER" id="PTHR10241:SF25">
    <property type="entry name" value="TOMOSYN, ISOFORM C"/>
    <property type="match status" value="1"/>
</dbReference>
<evidence type="ECO:0000256" key="2">
    <source>
        <dbReference type="ARBA" id="ARBA00022483"/>
    </source>
</evidence>
<dbReference type="OrthoDB" id="19944at2759"/>
<dbReference type="SUPFAM" id="SSF50993">
    <property type="entry name" value="Peptidase/esterase 'gauge' domain"/>
    <property type="match status" value="1"/>
</dbReference>
<dbReference type="Gene3D" id="2.130.10.10">
    <property type="entry name" value="YVTN repeat-like/Quinoprotein amine dehydrogenase"/>
    <property type="match status" value="2"/>
</dbReference>
<comment type="similarity">
    <text evidence="1">Belongs to the WD repeat L(2)GL family.</text>
</comment>
<dbReference type="Gene3D" id="1.20.5.110">
    <property type="match status" value="1"/>
</dbReference>
<dbReference type="Pfam" id="PF08596">
    <property type="entry name" value="Lgl_C"/>
    <property type="match status" value="1"/>
</dbReference>
<feature type="compositionally biased region" description="Low complexity" evidence="4">
    <location>
        <begin position="629"/>
        <end position="642"/>
    </location>
</feature>
<feature type="region of interest" description="Disordered" evidence="4">
    <location>
        <begin position="552"/>
        <end position="645"/>
    </location>
</feature>
<dbReference type="GO" id="GO:0006893">
    <property type="term" value="P:Golgi to plasma membrane transport"/>
    <property type="evidence" value="ECO:0007669"/>
    <property type="project" value="TreeGrafter"/>
</dbReference>
<dbReference type="InterPro" id="IPR015943">
    <property type="entry name" value="WD40/YVTN_repeat-like_dom_sf"/>
</dbReference>
<feature type="repeat" description="WD" evidence="3">
    <location>
        <begin position="245"/>
        <end position="286"/>
    </location>
</feature>
<dbReference type="GO" id="GO:0005737">
    <property type="term" value="C:cytoplasm"/>
    <property type="evidence" value="ECO:0007669"/>
    <property type="project" value="TreeGrafter"/>
</dbReference>
<dbReference type="GO" id="GO:0019905">
    <property type="term" value="F:syntaxin binding"/>
    <property type="evidence" value="ECO:0007669"/>
    <property type="project" value="TreeGrafter"/>
</dbReference>
<accession>A0A261Y6G0</accession>
<reference evidence="6 7" key="1">
    <citation type="journal article" date="2017" name="Mycologia">
        <title>Bifiguratus adelaidae, gen. et sp. nov., a new member of Mucoromycotina in endophytic and soil-dwelling habitats.</title>
        <authorList>
            <person name="Torres-Cruz T.J."/>
            <person name="Billingsley Tobias T.L."/>
            <person name="Almatruk M."/>
            <person name="Hesse C."/>
            <person name="Kuske C.R."/>
            <person name="Desiro A."/>
            <person name="Benucci G.M."/>
            <person name="Bonito G."/>
            <person name="Stajich J.E."/>
            <person name="Dunlap C."/>
            <person name="Arnold A.E."/>
            <person name="Porras-Alfaro A."/>
        </authorList>
    </citation>
    <scope>NUCLEOTIDE SEQUENCE [LARGE SCALE GENOMIC DNA]</scope>
    <source>
        <strain evidence="6 7">AZ0501</strain>
    </source>
</reference>
<dbReference type="InterPro" id="IPR001680">
    <property type="entry name" value="WD40_rpt"/>
</dbReference>
<dbReference type="PROSITE" id="PS50082">
    <property type="entry name" value="WD_REPEATS_2"/>
    <property type="match status" value="1"/>
</dbReference>
<dbReference type="PROSITE" id="PS50294">
    <property type="entry name" value="WD_REPEATS_REGION"/>
    <property type="match status" value="1"/>
</dbReference>
<dbReference type="GO" id="GO:0006887">
    <property type="term" value="P:exocytosis"/>
    <property type="evidence" value="ECO:0007669"/>
    <property type="project" value="UniProtKB-KW"/>
</dbReference>
<dbReference type="Pfam" id="PF00400">
    <property type="entry name" value="WD40"/>
    <property type="match status" value="1"/>
</dbReference>
<dbReference type="SMART" id="SM00320">
    <property type="entry name" value="WD40"/>
    <property type="match status" value="3"/>
</dbReference>
<dbReference type="EMBL" id="MVBO01000006">
    <property type="protein sequence ID" value="OZJ06161.1"/>
    <property type="molecule type" value="Genomic_DNA"/>
</dbReference>
<dbReference type="InterPro" id="IPR013905">
    <property type="entry name" value="Lgl_C_dom"/>
</dbReference>
<proteinExistence type="inferred from homology"/>
<keyword evidence="3" id="KW-0853">WD repeat</keyword>
<evidence type="ECO:0000313" key="6">
    <source>
        <dbReference type="EMBL" id="OZJ06161.1"/>
    </source>
</evidence>
<gene>
    <name evidence="6" type="ORF">BZG36_01049</name>
</gene>
<feature type="domain" description="Lethal giant larvae (Lgl)-like C-terminal" evidence="5">
    <location>
        <begin position="692"/>
        <end position="953"/>
    </location>
</feature>
<sequence>MLNSKLNAVKSAFPKLDDRLRSWIPDDKRRLEQVNVSRDAGRQDLLIREFAEQGLAGRITTVAYDPVQSLLAVGSNKGLVTIFSASASDTSALYTNGSIKYINFIYGTPYVVAIDSKNYIHMFDLRQYGRRPVFSYALPRIVTCTEHIVGSDWLLLGLNDGTVMVFDVSRRWVSDVRIPYLLDAQQAQPHPSKPLTGHRRVEMIQHVQCHPFDLNLILIVYEAATVLYSVQDNAAVRTFSAVSAFGHERNHVTAIAWFPQGDYFAVGHEDGTLAFWDSANSSKPVSVQVLPLMRREIDDDGPTPEAGPIYRLIWCSFGDANDSILFVGSASEPTVVQGVQMLHYTGNTFSTPNTRLFLPIPEDVDDFVCFPRNNPYQLSSSNPYNLTLISSRSSLLLLHIDNILAPNDWQPHRLPVPMHGFDCPIENAWTFDVTDEAAWFVQRHASQQAVTEAEATDRDWLLNGSPLFVDPSSTASVRIRCTIHRDGELRFWSALTKPSMALWNTSFEPNAILPAHLQSKVVRVIANASITFLLVAFRSGAVVGFRCNPDLGPRVPESPASAKEDGGQAINLDRTQVAGTDRPGYTVQDDTPLRNVPNDSENPFVSDRSASATSEQNLSEHPDFHALQSDPGSNSPSHSPGSQAVFRDGTIGAQLTVVPARSYDNQSPFIPFFIKDFGSAVTSGHIIDETSVALGTYDGQICVIDWSKPTVIYETNLHSEAGEGDQDVDWPTCIRAANTFADQQEVEAQLRLLVGTRSGKVMVLDVDSKAATVQQRTTLMTEVGQRVVNIQVIDLKLRESPEAKGKQAFWGRKHEPQLILITNEVLVSARLDVSNSVLYSATIGDDEHVILTSQVVEMSEGSRICACVLSNATIQILGLPSLQTIGVMDLPNRVDVSRLFESTLTPDGYFFGWTREGTLLSVSLLKEHAHVPSFTELYDEKKPMPDRHKAQAENSGGWLKNISKALARPTISVSQLDQYFGVSNKPPPIATQSKAVPKQDATKGPFSELRQVMNERGERLGQLNDKFGAMSDASHNFLSSIREYNARQAAKKWYEF</sequence>
<evidence type="ECO:0000256" key="1">
    <source>
        <dbReference type="ARBA" id="ARBA00008070"/>
    </source>
</evidence>
<dbReference type="GO" id="GO:0005886">
    <property type="term" value="C:plasma membrane"/>
    <property type="evidence" value="ECO:0007669"/>
    <property type="project" value="TreeGrafter"/>
</dbReference>